<dbReference type="AlphaFoldDB" id="D3SQ97"/>
<sequence length="1110" mass="123648">MRYVGYILLLALFAYFLFVKPFLKLSLHLSDVGLGRGGFYVGEFWFQVDGWQGDVYFVGVKGLLLNPPSVKVKEARIIVVGLKPKPPKPFQYNFGPLLRRLQQKDVYIGALYVSVNSVPHKESYTVVVKDVFLKDGTIRSGDWSYLYILHQNSTDLMSILVDEAYLKEGKVYVEKATVTSDRYTFALRGVWNGMDGSFSIQGYVKGYTGTHVTVDDVKVRATGSFSYTHVRANIDLYCPMVFYKDIYYRNIYGKGEYLYLWHKENKLYGNLYWESSKALVNYDLHTRVMAVSFQHLPVYGGVWTGELVWHRKTGGLDLIAFSPYLMKDKVSLEGVQAHLSLEKGLGKFRLTSQKPTVDLSGDFYGNQAQGSVLLKDYLLQEGEFRSHLTWVGSWRKVGDTLYLWGDGKLTDPSYNTVNLPPVNFHLDLHGNTYNIFAQSEGLSLEGGGSLTDKSFKGNVFLKGFSLNTPSGVFRNLTGSMKVEWINGKGTLVGKITGNANFGTQEAFFDGHISIGNLSGNWEGLVQAHVGGSFGDGSVEARLHKNIWDFVYNIRGLGEGRGFYKPQEDLLTASGKVKVERSGFSLEGNYQLLSGKGTTHVRLKGEGSYWGARFPLLLSLERSNNGLKGYVEGFKIRKGVLWLDIGSIKLAEGGSLLWEGMKVSINSHMVLSVPEREGSYDLTNFTFRFPQLEFTGLLSGKGSLFYSKEKGISAYLNGRANLGSISDLVRSKLPAYVEGVVSFQLNYAGDLEVHLVSDGPLTVRSRFLGSYLQGPLDVTYKDRAVTGRWQLENGSSRLLMVLSGKDKNFAVRWYAKKIPVVYRLQNVFSSMLVDADGEVKTDLSSWYIKGEAKIGGSLYISKAPQGRKVPPPTWADKFHLDLKVSSYEPIRVQIPEGYILTRLKSSVSGTWRQPSYRVDLKLTGGELRYYGRRFVVRGGSFTLTDKERIMDLSIASSGPEYTTVIDLKGDPEFPKVIVRSEPPKDPKQVLADLLLGGGSGEGLISLNSALAASFPELGRLLESPGKLLGTEVRVNVSPQVGSSGEVGVRIRVSKELSQRAEVEYQQSTLKNPRETFGGAELKLIPQSSIGGRFYSDRSKEVRIRVKGKFDF</sequence>
<evidence type="ECO:0000256" key="1">
    <source>
        <dbReference type="ARBA" id="ARBA00004167"/>
    </source>
</evidence>
<dbReference type="HOGENOM" id="CLU_279118_0_0_0"/>
<accession>D3SQ97</accession>
<gene>
    <name evidence="6" type="ordered locus">Thal_0701</name>
</gene>
<reference evidence="7" key="1">
    <citation type="journal article" date="2010" name="Stand. Genomic Sci.">
        <title>Complete genome sequence of Thermocrinis albus type strain (HI 11/12T).</title>
        <authorList>
            <person name="Wirth R."/>
            <person name="Sikorski J."/>
            <person name="Brambilla E."/>
            <person name="Misra M."/>
            <person name="Lapidus A."/>
            <person name="Copeland A."/>
            <person name="Nolan M."/>
            <person name="Lucas S."/>
            <person name="Chen F."/>
            <person name="Tice H."/>
            <person name="Cheng J.F."/>
            <person name="Han C."/>
            <person name="Detter J.C."/>
            <person name="Tapia R."/>
            <person name="Bruce D."/>
            <person name="Goodwin L."/>
            <person name="Pitluck S."/>
            <person name="Pati A."/>
            <person name="Anderson I."/>
            <person name="Ivanova N."/>
            <person name="Mavromatis K."/>
            <person name="Mikhailova N."/>
            <person name="Chen A."/>
            <person name="Palaniappan K."/>
            <person name="Bilek Y."/>
            <person name="Hader T."/>
            <person name="Land M."/>
            <person name="Hauser L."/>
            <person name="Chang Y.J."/>
            <person name="Jeffries C.D."/>
            <person name="Tindall B.J."/>
            <person name="Rohde M."/>
            <person name="Goker M."/>
            <person name="Bristow J."/>
            <person name="Eisen J.A."/>
            <person name="Markowitz V."/>
            <person name="Hugenholtz P."/>
            <person name="Kyrpides N.C."/>
            <person name="Klenk H.P."/>
        </authorList>
    </citation>
    <scope>NUCLEOTIDE SEQUENCE [LARGE SCALE GENOMIC DNA]</scope>
    <source>
        <strain evidence="7">DSM 14484 / JCM 11386 / HI 11/12</strain>
    </source>
</reference>
<keyword evidence="7" id="KW-1185">Reference proteome</keyword>
<dbReference type="GO" id="GO:0005886">
    <property type="term" value="C:plasma membrane"/>
    <property type="evidence" value="ECO:0007669"/>
    <property type="project" value="InterPro"/>
</dbReference>
<dbReference type="eggNOG" id="COG2911">
    <property type="taxonomic scope" value="Bacteria"/>
</dbReference>
<feature type="domain" description="Translocation and assembly module TamB C-terminal" evidence="5">
    <location>
        <begin position="918"/>
        <end position="1097"/>
    </location>
</feature>
<proteinExistence type="predicted"/>
<keyword evidence="4" id="KW-0472">Membrane</keyword>
<name>D3SQ97_THEAH</name>
<dbReference type="GO" id="GO:0009306">
    <property type="term" value="P:protein secretion"/>
    <property type="evidence" value="ECO:0007669"/>
    <property type="project" value="InterPro"/>
</dbReference>
<comment type="subcellular location">
    <subcellularLocation>
        <location evidence="1">Membrane</location>
        <topology evidence="1">Single-pass membrane protein</topology>
    </subcellularLocation>
</comment>
<evidence type="ECO:0000256" key="3">
    <source>
        <dbReference type="ARBA" id="ARBA00022989"/>
    </source>
</evidence>
<evidence type="ECO:0000313" key="6">
    <source>
        <dbReference type="EMBL" id="ADC89334.1"/>
    </source>
</evidence>
<keyword evidence="2" id="KW-0812">Transmembrane</keyword>
<dbReference type="InterPro" id="IPR007452">
    <property type="entry name" value="TamB_C"/>
</dbReference>
<dbReference type="Pfam" id="PF04357">
    <property type="entry name" value="TamB"/>
    <property type="match status" value="1"/>
</dbReference>
<dbReference type="STRING" id="638303.Thal_0701"/>
<organism evidence="6 7">
    <name type="scientific">Thermocrinis albus (strain DSM 14484 / JCM 11386 / HI 11/12)</name>
    <dbReference type="NCBI Taxonomy" id="638303"/>
    <lineage>
        <taxon>Bacteria</taxon>
        <taxon>Pseudomonadati</taxon>
        <taxon>Aquificota</taxon>
        <taxon>Aquificia</taxon>
        <taxon>Aquificales</taxon>
        <taxon>Aquificaceae</taxon>
        <taxon>Thermocrinis</taxon>
    </lineage>
</organism>
<dbReference type="EMBL" id="CP001931">
    <property type="protein sequence ID" value="ADC89334.1"/>
    <property type="molecule type" value="Genomic_DNA"/>
</dbReference>
<evidence type="ECO:0000313" key="7">
    <source>
        <dbReference type="Proteomes" id="UP000002043"/>
    </source>
</evidence>
<dbReference type="OrthoDB" id="8604at2"/>
<dbReference type="KEGG" id="tal:Thal_0701"/>
<keyword evidence="3" id="KW-1133">Transmembrane helix</keyword>
<evidence type="ECO:0000259" key="5">
    <source>
        <dbReference type="Pfam" id="PF04357"/>
    </source>
</evidence>
<evidence type="ECO:0000256" key="4">
    <source>
        <dbReference type="ARBA" id="ARBA00023136"/>
    </source>
</evidence>
<evidence type="ECO:0000256" key="2">
    <source>
        <dbReference type="ARBA" id="ARBA00022692"/>
    </source>
</evidence>
<protein>
    <recommendedName>
        <fullName evidence="5">Translocation and assembly module TamB C-terminal domain-containing protein</fullName>
    </recommendedName>
</protein>
<dbReference type="Proteomes" id="UP000002043">
    <property type="component" value="Chromosome"/>
</dbReference>
<dbReference type="RefSeq" id="WP_012991741.1">
    <property type="nucleotide sequence ID" value="NC_013894.1"/>
</dbReference>